<dbReference type="PANTHER" id="PTHR43814:SF1">
    <property type="entry name" value="ARGININOSUCCINATE LYASE"/>
    <property type="match status" value="1"/>
</dbReference>
<dbReference type="GO" id="GO:0042450">
    <property type="term" value="P:L-arginine biosynthetic process via ornithine"/>
    <property type="evidence" value="ECO:0007669"/>
    <property type="project" value="InterPro"/>
</dbReference>
<dbReference type="SUPFAM" id="SSF48557">
    <property type="entry name" value="L-aspartase-like"/>
    <property type="match status" value="1"/>
</dbReference>
<comment type="caution">
    <text evidence="2">The sequence shown here is derived from an EMBL/GenBank/DDBJ whole genome shotgun (WGS) entry which is preliminary data.</text>
</comment>
<accession>A0A2J7ZIJ7</accession>
<dbReference type="OrthoDB" id="2561043at2759"/>
<sequence length="270" mass="29689">MAPLALHQRSLGSIKEAAAHSRGCRSQVPARARVAVMAQATSAPAAPAAEPKKLWGGRFTGKTDPLMEKFNESLPFDKRLWAEDIRRVGQKHGRALLPVGVARFTHLQNAMTVRWSHWLMCHCSAWQRDDMRLRDLAPRVAMLPLGSGERPSQLLQRGKGGRMQGNLMGVMAVLKGTPTTYNKDLQRSRFAPAPNCGVGSPADAPSLVRTASAGQRSQQTVPSHRAPRLCPRPQECWELLFDTVDTVHDVVRIATGVLSTIKIKPDRMLS</sequence>
<evidence type="ECO:0000313" key="3">
    <source>
        <dbReference type="Proteomes" id="UP000236333"/>
    </source>
</evidence>
<dbReference type="InterPro" id="IPR022761">
    <property type="entry name" value="Fumarate_lyase_N"/>
</dbReference>
<keyword evidence="2" id="KW-0456">Lyase</keyword>
<dbReference type="AlphaFoldDB" id="A0A2J7ZIJ7"/>
<evidence type="ECO:0000259" key="1">
    <source>
        <dbReference type="Pfam" id="PF00206"/>
    </source>
</evidence>
<dbReference type="EMBL" id="PGGS01001720">
    <property type="protein sequence ID" value="PNH00089.1"/>
    <property type="molecule type" value="Genomic_DNA"/>
</dbReference>
<keyword evidence="3" id="KW-1185">Reference proteome</keyword>
<protein>
    <submittedName>
        <fullName evidence="2">Argininosuccinate lyase</fullName>
    </submittedName>
</protein>
<dbReference type="Proteomes" id="UP000236333">
    <property type="component" value="Unassembled WGS sequence"/>
</dbReference>
<dbReference type="Gene3D" id="1.10.275.10">
    <property type="entry name" value="Fumarase/aspartase (N-terminal domain)"/>
    <property type="match status" value="1"/>
</dbReference>
<dbReference type="GO" id="GO:0005829">
    <property type="term" value="C:cytosol"/>
    <property type="evidence" value="ECO:0007669"/>
    <property type="project" value="TreeGrafter"/>
</dbReference>
<feature type="domain" description="Fumarate lyase N-terminal" evidence="1">
    <location>
        <begin position="104"/>
        <end position="148"/>
    </location>
</feature>
<dbReference type="InterPro" id="IPR009049">
    <property type="entry name" value="Argininosuccinate_lyase"/>
</dbReference>
<name>A0A2J7ZIJ7_9CHLO</name>
<dbReference type="InterPro" id="IPR024083">
    <property type="entry name" value="Fumarase/histidase_N"/>
</dbReference>
<feature type="non-terminal residue" evidence="2">
    <location>
        <position position="270"/>
    </location>
</feature>
<gene>
    <name evidence="2" type="ORF">TSOC_014100</name>
</gene>
<organism evidence="2 3">
    <name type="scientific">Tetrabaena socialis</name>
    <dbReference type="NCBI Taxonomy" id="47790"/>
    <lineage>
        <taxon>Eukaryota</taxon>
        <taxon>Viridiplantae</taxon>
        <taxon>Chlorophyta</taxon>
        <taxon>core chlorophytes</taxon>
        <taxon>Chlorophyceae</taxon>
        <taxon>CS clade</taxon>
        <taxon>Chlamydomonadales</taxon>
        <taxon>Tetrabaenaceae</taxon>
        <taxon>Tetrabaena</taxon>
    </lineage>
</organism>
<dbReference type="InterPro" id="IPR008948">
    <property type="entry name" value="L-Aspartase-like"/>
</dbReference>
<dbReference type="PANTHER" id="PTHR43814">
    <property type="entry name" value="ARGININOSUCCINATE LYASE"/>
    <property type="match status" value="1"/>
</dbReference>
<proteinExistence type="predicted"/>
<dbReference type="Pfam" id="PF00206">
    <property type="entry name" value="Lyase_1"/>
    <property type="match status" value="1"/>
</dbReference>
<dbReference type="Gene3D" id="1.20.200.10">
    <property type="entry name" value="Fumarase/aspartase (Central domain)"/>
    <property type="match status" value="1"/>
</dbReference>
<reference evidence="2 3" key="1">
    <citation type="journal article" date="2017" name="Mol. Biol. Evol.">
        <title>The 4-celled Tetrabaena socialis nuclear genome reveals the essential components for genetic control of cell number at the origin of multicellularity in the volvocine lineage.</title>
        <authorList>
            <person name="Featherston J."/>
            <person name="Arakaki Y."/>
            <person name="Hanschen E.R."/>
            <person name="Ferris P.J."/>
            <person name="Michod R.E."/>
            <person name="Olson B.J.S.C."/>
            <person name="Nozaki H."/>
            <person name="Durand P.M."/>
        </authorList>
    </citation>
    <scope>NUCLEOTIDE SEQUENCE [LARGE SCALE GENOMIC DNA]</scope>
    <source>
        <strain evidence="2 3">NIES-571</strain>
    </source>
</reference>
<dbReference type="GO" id="GO:0004056">
    <property type="term" value="F:argininosuccinate lyase activity"/>
    <property type="evidence" value="ECO:0007669"/>
    <property type="project" value="InterPro"/>
</dbReference>
<evidence type="ECO:0000313" key="2">
    <source>
        <dbReference type="EMBL" id="PNH00089.1"/>
    </source>
</evidence>